<feature type="transmembrane region" description="Helical" evidence="7">
    <location>
        <begin position="7"/>
        <end position="25"/>
    </location>
</feature>
<evidence type="ECO:0000256" key="5">
    <source>
        <dbReference type="ARBA" id="ARBA00023157"/>
    </source>
</evidence>
<evidence type="ECO:0000256" key="7">
    <source>
        <dbReference type="SAM" id="Phobius"/>
    </source>
</evidence>
<keyword evidence="9" id="KW-1185">Reference proteome</keyword>
<protein>
    <recommendedName>
        <fullName evidence="6">alpha-1,2-Mannosidase</fullName>
        <ecNumber evidence="6">3.2.1.-</ecNumber>
    </recommendedName>
</protein>
<evidence type="ECO:0000256" key="1">
    <source>
        <dbReference type="ARBA" id="ARBA00001913"/>
    </source>
</evidence>
<keyword evidence="7" id="KW-0812">Transmembrane</keyword>
<reference evidence="8 9" key="1">
    <citation type="journal article" date="2021" name="Nat. Commun.">
        <title>Genetic determinants of endophytism in the Arabidopsis root mycobiome.</title>
        <authorList>
            <person name="Mesny F."/>
            <person name="Miyauchi S."/>
            <person name="Thiergart T."/>
            <person name="Pickel B."/>
            <person name="Atanasova L."/>
            <person name="Karlsson M."/>
            <person name="Huettel B."/>
            <person name="Barry K.W."/>
            <person name="Haridas S."/>
            <person name="Chen C."/>
            <person name="Bauer D."/>
            <person name="Andreopoulos W."/>
            <person name="Pangilinan J."/>
            <person name="LaButti K."/>
            <person name="Riley R."/>
            <person name="Lipzen A."/>
            <person name="Clum A."/>
            <person name="Drula E."/>
            <person name="Henrissat B."/>
            <person name="Kohler A."/>
            <person name="Grigoriev I.V."/>
            <person name="Martin F.M."/>
            <person name="Hacquard S."/>
        </authorList>
    </citation>
    <scope>NUCLEOTIDE SEQUENCE [LARGE SCALE GENOMIC DNA]</scope>
    <source>
        <strain evidence="8 9">MPI-SDFR-AT-0080</strain>
    </source>
</reference>
<dbReference type="PRINTS" id="PR00747">
    <property type="entry name" value="GLYHDRLASE47"/>
</dbReference>
<evidence type="ECO:0000256" key="4">
    <source>
        <dbReference type="ARBA" id="ARBA00022801"/>
    </source>
</evidence>
<comment type="pathway">
    <text evidence="2">Protein modification; protein glycosylation.</text>
</comment>
<accession>A0ABQ8G184</accession>
<dbReference type="Gene3D" id="1.50.10.10">
    <property type="match status" value="1"/>
</dbReference>
<keyword evidence="6" id="KW-0326">Glycosidase</keyword>
<dbReference type="Pfam" id="PF01532">
    <property type="entry name" value="Glyco_hydro_47"/>
    <property type="match status" value="1"/>
</dbReference>
<evidence type="ECO:0000313" key="9">
    <source>
        <dbReference type="Proteomes" id="UP000774617"/>
    </source>
</evidence>
<dbReference type="InterPro" id="IPR001382">
    <property type="entry name" value="Glyco_hydro_47"/>
</dbReference>
<evidence type="ECO:0000313" key="8">
    <source>
        <dbReference type="EMBL" id="KAH7042018.1"/>
    </source>
</evidence>
<comment type="similarity">
    <text evidence="3 6">Belongs to the glycosyl hydrolase 47 family.</text>
</comment>
<proteinExistence type="inferred from homology"/>
<dbReference type="GO" id="GO:0016787">
    <property type="term" value="F:hydrolase activity"/>
    <property type="evidence" value="ECO:0007669"/>
    <property type="project" value="UniProtKB-KW"/>
</dbReference>
<dbReference type="EC" id="3.2.1.-" evidence="6"/>
<evidence type="ECO:0000256" key="2">
    <source>
        <dbReference type="ARBA" id="ARBA00004922"/>
    </source>
</evidence>
<keyword evidence="7" id="KW-0472">Membrane</keyword>
<dbReference type="InterPro" id="IPR050749">
    <property type="entry name" value="Glycosyl_Hydrolase_47"/>
</dbReference>
<comment type="caution">
    <text evidence="8">The sequence shown here is derived from an EMBL/GenBank/DDBJ whole genome shotgun (WGS) entry which is preliminary data.</text>
</comment>
<sequence>MAPPACRALIFLPGVFFLAILLIFYQSLPSSYKLPANHPASGAAEKGEAEPVITDPNEGKFQWAQVTQRYPVESLIPLPTDTAAIPRIQHDFPPESEEARKARISRLEEIKAEFQHAWKGYKEHAWLRDEVGPISGDARDTFGGWAATLIDSLDTLWVMGLKPEFDEAVAAISTLDFTTCTLDTVNIFETTTRHLGGLLSAHDLSSSSSRDDLDVHPSLLHKATELGDMLLQAFDTPNHLPLTRWPFPAPLPPPPDGGERPPASEAALSAELGSLTLEFTRLAQLTGSARHYDAVARVADAFAAQQNATKLPGMWPVAVNARDADFTAWSAFTVGGMADSLYEYLPKQYALLGGGTAAGLYRGMFEGAARAMKDHLLYRPMTKGAEDVLVAGDVVVESEEDGGTRLDPRNQHLACFAGGMFAIAGRMFERQEDVDVGRRLTEGCLWAYKTSPNGIMPEIMHTVPCEDSSNCSWDEQKWLEAVKKGNSEKDGEVDGRSITNERHLREGVSRIEDARYILRPEAIESIFILYRITGDEKLRERAWKMFRKIIEFTRTDIAHAGLDDCVTESPPKADTMESFWTAETLKYFYLLFAEPNVVSLDEYVLNTEAHPLKRPS</sequence>
<keyword evidence="7" id="KW-1133">Transmembrane helix</keyword>
<dbReference type="InterPro" id="IPR012341">
    <property type="entry name" value="6hp_glycosidase-like_sf"/>
</dbReference>
<dbReference type="Proteomes" id="UP000774617">
    <property type="component" value="Unassembled WGS sequence"/>
</dbReference>
<comment type="cofactor">
    <cofactor evidence="1">
        <name>Ca(2+)</name>
        <dbReference type="ChEBI" id="CHEBI:29108"/>
    </cofactor>
</comment>
<keyword evidence="4 6" id="KW-0378">Hydrolase</keyword>
<gene>
    <name evidence="8" type="ORF">B0J12DRAFT_712867</name>
</gene>
<name>A0ABQ8G184_9PEZI</name>
<dbReference type="InterPro" id="IPR036026">
    <property type="entry name" value="Seven-hairpin_glycosidases"/>
</dbReference>
<dbReference type="SUPFAM" id="SSF48225">
    <property type="entry name" value="Seven-hairpin glycosidases"/>
    <property type="match status" value="1"/>
</dbReference>
<dbReference type="PANTHER" id="PTHR11742:SF49">
    <property type="entry name" value="ALPHA-1,2-MANNOSIDASE"/>
    <property type="match status" value="1"/>
</dbReference>
<dbReference type="EMBL" id="JAGTJR010000028">
    <property type="protein sequence ID" value="KAH7042018.1"/>
    <property type="molecule type" value="Genomic_DNA"/>
</dbReference>
<evidence type="ECO:0000256" key="3">
    <source>
        <dbReference type="ARBA" id="ARBA00007658"/>
    </source>
</evidence>
<evidence type="ECO:0000256" key="6">
    <source>
        <dbReference type="RuleBase" id="RU361193"/>
    </source>
</evidence>
<organism evidence="8 9">
    <name type="scientific">Macrophomina phaseolina</name>
    <dbReference type="NCBI Taxonomy" id="35725"/>
    <lineage>
        <taxon>Eukaryota</taxon>
        <taxon>Fungi</taxon>
        <taxon>Dikarya</taxon>
        <taxon>Ascomycota</taxon>
        <taxon>Pezizomycotina</taxon>
        <taxon>Dothideomycetes</taxon>
        <taxon>Dothideomycetes incertae sedis</taxon>
        <taxon>Botryosphaeriales</taxon>
        <taxon>Botryosphaeriaceae</taxon>
        <taxon>Macrophomina</taxon>
    </lineage>
</organism>
<keyword evidence="5" id="KW-1015">Disulfide bond</keyword>
<dbReference type="PANTHER" id="PTHR11742">
    <property type="entry name" value="MANNOSYL-OLIGOSACCHARIDE ALPHA-1,2-MANNOSIDASE-RELATED"/>
    <property type="match status" value="1"/>
</dbReference>